<dbReference type="Proteomes" id="UP000268033">
    <property type="component" value="Unassembled WGS sequence"/>
</dbReference>
<evidence type="ECO:0000313" key="2">
    <source>
        <dbReference type="EMBL" id="ROQ24874.1"/>
    </source>
</evidence>
<dbReference type="PANTHER" id="PTHR34989">
    <property type="entry name" value="PROTEIN HDED"/>
    <property type="match status" value="1"/>
</dbReference>
<dbReference type="InterPro" id="IPR005325">
    <property type="entry name" value="DUF308_memb"/>
</dbReference>
<organism evidence="2 3">
    <name type="scientific">Gallaecimonas pentaromativorans</name>
    <dbReference type="NCBI Taxonomy" id="584787"/>
    <lineage>
        <taxon>Bacteria</taxon>
        <taxon>Pseudomonadati</taxon>
        <taxon>Pseudomonadota</taxon>
        <taxon>Gammaproteobacteria</taxon>
        <taxon>Enterobacterales</taxon>
        <taxon>Gallaecimonadaceae</taxon>
        <taxon>Gallaecimonas</taxon>
    </lineage>
</organism>
<dbReference type="STRING" id="584787.GCA_001247655_02303"/>
<evidence type="ECO:0000256" key="1">
    <source>
        <dbReference type="SAM" id="Phobius"/>
    </source>
</evidence>
<feature type="transmembrane region" description="Helical" evidence="1">
    <location>
        <begin position="126"/>
        <end position="146"/>
    </location>
</feature>
<keyword evidence="1" id="KW-0472">Membrane</keyword>
<dbReference type="PANTHER" id="PTHR34989:SF1">
    <property type="entry name" value="PROTEIN HDED"/>
    <property type="match status" value="1"/>
</dbReference>
<feature type="transmembrane region" description="Helical" evidence="1">
    <location>
        <begin position="94"/>
        <end position="114"/>
    </location>
</feature>
<feature type="transmembrane region" description="Helical" evidence="1">
    <location>
        <begin position="70"/>
        <end position="88"/>
    </location>
</feature>
<feature type="transmembrane region" description="Helical" evidence="1">
    <location>
        <begin position="17"/>
        <end position="38"/>
    </location>
</feature>
<name>A0A3N1NYG8_9GAMM</name>
<keyword evidence="3" id="KW-1185">Reference proteome</keyword>
<dbReference type="AlphaFoldDB" id="A0A3N1NYG8"/>
<dbReference type="Pfam" id="PF03729">
    <property type="entry name" value="DUF308"/>
    <property type="match status" value="1"/>
</dbReference>
<proteinExistence type="predicted"/>
<evidence type="ECO:0000313" key="3">
    <source>
        <dbReference type="Proteomes" id="UP000268033"/>
    </source>
</evidence>
<dbReference type="EMBL" id="RJUL01000006">
    <property type="protein sequence ID" value="ROQ24874.1"/>
    <property type="molecule type" value="Genomic_DNA"/>
</dbReference>
<reference evidence="2 3" key="1">
    <citation type="submission" date="2018-11" db="EMBL/GenBank/DDBJ databases">
        <title>Genomic Encyclopedia of Type Strains, Phase IV (KMG-IV): sequencing the most valuable type-strain genomes for metagenomic binning, comparative biology and taxonomic classification.</title>
        <authorList>
            <person name="Goeker M."/>
        </authorList>
    </citation>
    <scope>NUCLEOTIDE SEQUENCE [LARGE SCALE GENOMIC DNA]</scope>
    <source>
        <strain evidence="2 3">DSM 21945</strain>
    </source>
</reference>
<sequence length="179" mass="19121">MLPVSPLFAQLQLHWRWLLALGAVFVLLGIIGLGMASFLTLTSMIYFGALLLLGGALQTVQGLRSRPASALVVGVGVLYGLLGLYLLVSPMAAASALTLLIAIGIGFVALLRLWLAFHLKVFSQYIWPFISGLCGLVLAVLIIAGWPESGLWVIGTFIAIELILNGWALIALALVARRQ</sequence>
<keyword evidence="1" id="KW-0812">Transmembrane</keyword>
<gene>
    <name evidence="2" type="ORF">EDC28_106121</name>
</gene>
<dbReference type="RefSeq" id="WP_123421781.1">
    <property type="nucleotide sequence ID" value="NZ_JBLXAC010000024.1"/>
</dbReference>
<feature type="transmembrane region" description="Helical" evidence="1">
    <location>
        <begin position="152"/>
        <end position="176"/>
    </location>
</feature>
<protein>
    <submittedName>
        <fullName evidence="2">Uncharacterized membrane protein HdeD (DUF308 family)</fullName>
    </submittedName>
</protein>
<feature type="transmembrane region" description="Helical" evidence="1">
    <location>
        <begin position="44"/>
        <end position="63"/>
    </location>
</feature>
<comment type="caution">
    <text evidence="2">The sequence shown here is derived from an EMBL/GenBank/DDBJ whole genome shotgun (WGS) entry which is preliminary data.</text>
</comment>
<dbReference type="InterPro" id="IPR052712">
    <property type="entry name" value="Acid_resist_chaperone_HdeD"/>
</dbReference>
<accession>A0A3N1NYG8</accession>
<keyword evidence="1" id="KW-1133">Transmembrane helix</keyword>
<dbReference type="GO" id="GO:0005886">
    <property type="term" value="C:plasma membrane"/>
    <property type="evidence" value="ECO:0007669"/>
    <property type="project" value="TreeGrafter"/>
</dbReference>